<evidence type="ECO:0000313" key="1">
    <source>
        <dbReference type="EMBL" id="OPF74238.1"/>
    </source>
</evidence>
<reference evidence="1" key="1">
    <citation type="submission" date="2016-12" db="EMBL/GenBank/DDBJ databases">
        <title>Genome sequence of Streptomyces antioxidans MUSC 164.</title>
        <authorList>
            <person name="Lee L.-H."/>
            <person name="Ser H.-L."/>
        </authorList>
    </citation>
    <scope>NUCLEOTIDE SEQUENCE [LARGE SCALE GENOMIC DNA]</scope>
    <source>
        <strain evidence="1">MUSC 164</strain>
    </source>
</reference>
<dbReference type="Proteomes" id="UP000033615">
    <property type="component" value="Unassembled WGS sequence"/>
</dbReference>
<comment type="caution">
    <text evidence="1">The sequence shown here is derived from an EMBL/GenBank/DDBJ whole genome shotgun (WGS) entry which is preliminary data.</text>
</comment>
<organism evidence="1 2">
    <name type="scientific">Streptomyces antioxidans</name>
    <dbReference type="NCBI Taxonomy" id="1507734"/>
    <lineage>
        <taxon>Bacteria</taxon>
        <taxon>Bacillati</taxon>
        <taxon>Actinomycetota</taxon>
        <taxon>Actinomycetes</taxon>
        <taxon>Kitasatosporales</taxon>
        <taxon>Streptomycetaceae</taxon>
        <taxon>Streptomyces</taxon>
    </lineage>
</organism>
<protein>
    <recommendedName>
        <fullName evidence="3">4Fe4S-binding SPASM domain-containing protein</fullName>
    </recommendedName>
</protein>
<dbReference type="EMBL" id="LAKD02000079">
    <property type="protein sequence ID" value="OPF74238.1"/>
    <property type="molecule type" value="Genomic_DNA"/>
</dbReference>
<evidence type="ECO:0008006" key="3">
    <source>
        <dbReference type="Google" id="ProtNLM"/>
    </source>
</evidence>
<sequence>MERAAEVPWVAEALDGFTNCRATCDHFAFCLGGNPANKFFETGRFDTTETTHCRTSKKLLMKGVFQHVAGPRKR</sequence>
<accession>A0A1V4CZ55</accession>
<proteinExistence type="predicted"/>
<gene>
    <name evidence="1" type="ORF">VT50_0226920</name>
</gene>
<name>A0A1V4CZ55_9ACTN</name>
<dbReference type="AlphaFoldDB" id="A0A1V4CZ55"/>
<keyword evidence="2" id="KW-1185">Reference proteome</keyword>
<evidence type="ECO:0000313" key="2">
    <source>
        <dbReference type="Proteomes" id="UP000033615"/>
    </source>
</evidence>